<evidence type="ECO:0000313" key="2">
    <source>
        <dbReference type="EMBL" id="BCR04119.1"/>
    </source>
</evidence>
<accession>A0ABN6DX58</accession>
<evidence type="ECO:0000313" key="3">
    <source>
        <dbReference type="Proteomes" id="UP001319827"/>
    </source>
</evidence>
<proteinExistence type="predicted"/>
<reference evidence="2 3" key="2">
    <citation type="journal article" date="2021" name="Int. J. Syst. Evol. Microbiol.">
        <title>Isolation and Polyphasic Characterization of Desulfuromonas versatilis sp. Nov., an Electrogenic Bacteria Capable of Versatile Metabolism Isolated from a Graphene Oxide-Reducing Enrichment Culture.</title>
        <authorList>
            <person name="Xie L."/>
            <person name="Yoshida N."/>
            <person name="Ishii S."/>
            <person name="Meng L."/>
        </authorList>
    </citation>
    <scope>NUCLEOTIDE SEQUENCE [LARGE SCALE GENOMIC DNA]</scope>
    <source>
        <strain evidence="2 3">NIT-T3</strain>
    </source>
</reference>
<reference evidence="2 3" key="1">
    <citation type="journal article" date="2016" name="C (Basel)">
        <title>Selective Growth of and Electricity Production by Marine Exoelectrogenic Bacteria in Self-Aggregated Hydrogel of Microbially Reduced Graphene Oxide.</title>
        <authorList>
            <person name="Yoshida N."/>
            <person name="Goto Y."/>
            <person name="Miyata Y."/>
        </authorList>
    </citation>
    <scope>NUCLEOTIDE SEQUENCE [LARGE SCALE GENOMIC DNA]</scope>
    <source>
        <strain evidence="2 3">NIT-T3</strain>
    </source>
</reference>
<protein>
    <submittedName>
        <fullName evidence="2">Uncharacterized protein</fullName>
    </submittedName>
</protein>
<name>A0ABN6DX58_9BACT</name>
<organism evidence="2 3">
    <name type="scientific">Desulfuromonas versatilis</name>
    <dbReference type="NCBI Taxonomy" id="2802975"/>
    <lineage>
        <taxon>Bacteria</taxon>
        <taxon>Pseudomonadati</taxon>
        <taxon>Thermodesulfobacteriota</taxon>
        <taxon>Desulfuromonadia</taxon>
        <taxon>Desulfuromonadales</taxon>
        <taxon>Desulfuromonadaceae</taxon>
        <taxon>Desulfuromonas</taxon>
    </lineage>
</organism>
<evidence type="ECO:0000256" key="1">
    <source>
        <dbReference type="SAM" id="MobiDB-lite"/>
    </source>
</evidence>
<feature type="region of interest" description="Disordered" evidence="1">
    <location>
        <begin position="28"/>
        <end position="54"/>
    </location>
</feature>
<keyword evidence="3" id="KW-1185">Reference proteome</keyword>
<dbReference type="EMBL" id="AP024355">
    <property type="protein sequence ID" value="BCR04119.1"/>
    <property type="molecule type" value="Genomic_DNA"/>
</dbReference>
<gene>
    <name evidence="2" type="ORF">DESUT3_11880</name>
</gene>
<sequence length="80" mass="8571">MMMQALRFILGSLGSRAAGIAAGGLERRPWAPQTGPQGICHWKPRPSVRQGDDEHRSLGFAQDLFRGAAEKGVLDGTLAV</sequence>
<dbReference type="Proteomes" id="UP001319827">
    <property type="component" value="Chromosome"/>
</dbReference>